<name>A0A5E4PF04_9COXI</name>
<protein>
    <recommendedName>
        <fullName evidence="4">Major facilitator superfamily (MFS) profile domain-containing protein</fullName>
    </recommendedName>
</protein>
<gene>
    <name evidence="2" type="ORF">AQUSIP_04820</name>
</gene>
<keyword evidence="3" id="KW-1185">Reference proteome</keyword>
<feature type="transmembrane region" description="Helical" evidence="1">
    <location>
        <begin position="64"/>
        <end position="83"/>
    </location>
</feature>
<dbReference type="AlphaFoldDB" id="A0A5E4PF04"/>
<dbReference type="Gene3D" id="1.20.1250.20">
    <property type="entry name" value="MFS general substrate transporter like domains"/>
    <property type="match status" value="1"/>
</dbReference>
<keyword evidence="1" id="KW-0812">Transmembrane</keyword>
<dbReference type="InterPro" id="IPR036259">
    <property type="entry name" value="MFS_trans_sf"/>
</dbReference>
<dbReference type="SUPFAM" id="SSF103473">
    <property type="entry name" value="MFS general substrate transporter"/>
    <property type="match status" value="1"/>
</dbReference>
<keyword evidence="1" id="KW-1133">Transmembrane helix</keyword>
<dbReference type="Proteomes" id="UP000324194">
    <property type="component" value="Chromosome 1"/>
</dbReference>
<dbReference type="KEGG" id="asip:AQUSIP_04820"/>
<feature type="transmembrane region" description="Helical" evidence="1">
    <location>
        <begin position="28"/>
        <end position="52"/>
    </location>
</feature>
<feature type="transmembrane region" description="Helical" evidence="1">
    <location>
        <begin position="103"/>
        <end position="123"/>
    </location>
</feature>
<reference evidence="2 3" key="1">
    <citation type="submission" date="2019-08" db="EMBL/GenBank/DDBJ databases">
        <authorList>
            <person name="Guy L."/>
        </authorList>
    </citation>
    <scope>NUCLEOTIDE SEQUENCE [LARGE SCALE GENOMIC DNA]</scope>
    <source>
        <strain evidence="2 3">SGT-108</strain>
    </source>
</reference>
<evidence type="ECO:0000313" key="2">
    <source>
        <dbReference type="EMBL" id="VVC75195.1"/>
    </source>
</evidence>
<accession>A0A5E4PF04</accession>
<dbReference type="EMBL" id="LR699119">
    <property type="protein sequence ID" value="VVC75195.1"/>
    <property type="molecule type" value="Genomic_DNA"/>
</dbReference>
<sequence length="143" mass="16237">MQKPMSDRLPSRLKKYTQYYAGVQPACWLFVFLHGLDSLLISICYFLPLYFVQQLHFSVTTSGFTIAFYSLGTMAGSVMGGYGRPLFSASYCRNQPARAGNCLFLSVNAALSLHVHGCVIFSWRRHLQFYHREFSLGICVMPD</sequence>
<keyword evidence="1" id="KW-0472">Membrane</keyword>
<evidence type="ECO:0000256" key="1">
    <source>
        <dbReference type="SAM" id="Phobius"/>
    </source>
</evidence>
<proteinExistence type="predicted"/>
<organism evidence="2 3">
    <name type="scientific">Aquicella siphonis</name>
    <dbReference type="NCBI Taxonomy" id="254247"/>
    <lineage>
        <taxon>Bacteria</taxon>
        <taxon>Pseudomonadati</taxon>
        <taxon>Pseudomonadota</taxon>
        <taxon>Gammaproteobacteria</taxon>
        <taxon>Legionellales</taxon>
        <taxon>Coxiellaceae</taxon>
        <taxon>Aquicella</taxon>
    </lineage>
</organism>
<evidence type="ECO:0000313" key="3">
    <source>
        <dbReference type="Proteomes" id="UP000324194"/>
    </source>
</evidence>
<evidence type="ECO:0008006" key="4">
    <source>
        <dbReference type="Google" id="ProtNLM"/>
    </source>
</evidence>